<dbReference type="EMBL" id="GL734785">
    <property type="protein sequence ID" value="EFX61314.1"/>
    <property type="molecule type" value="Genomic_DNA"/>
</dbReference>
<gene>
    <name evidence="2" type="ORF">DAPPUDRAFT_274121</name>
</gene>
<dbReference type="HOGENOM" id="CLU_2429298_0_0_1"/>
<reference evidence="2 3" key="1">
    <citation type="journal article" date="2011" name="Science">
        <title>The ecoresponsive genome of Daphnia pulex.</title>
        <authorList>
            <person name="Colbourne J.K."/>
            <person name="Pfrender M.E."/>
            <person name="Gilbert D."/>
            <person name="Thomas W.K."/>
            <person name="Tucker A."/>
            <person name="Oakley T.H."/>
            <person name="Tokishita S."/>
            <person name="Aerts A."/>
            <person name="Arnold G.J."/>
            <person name="Basu M.K."/>
            <person name="Bauer D.J."/>
            <person name="Caceres C.E."/>
            <person name="Carmel L."/>
            <person name="Casola C."/>
            <person name="Choi J.H."/>
            <person name="Detter J.C."/>
            <person name="Dong Q."/>
            <person name="Dusheyko S."/>
            <person name="Eads B.D."/>
            <person name="Frohlich T."/>
            <person name="Geiler-Samerotte K.A."/>
            <person name="Gerlach D."/>
            <person name="Hatcher P."/>
            <person name="Jogdeo S."/>
            <person name="Krijgsveld J."/>
            <person name="Kriventseva E.V."/>
            <person name="Kultz D."/>
            <person name="Laforsch C."/>
            <person name="Lindquist E."/>
            <person name="Lopez J."/>
            <person name="Manak J.R."/>
            <person name="Muller J."/>
            <person name="Pangilinan J."/>
            <person name="Patwardhan R.P."/>
            <person name="Pitluck S."/>
            <person name="Pritham E.J."/>
            <person name="Rechtsteiner A."/>
            <person name="Rho M."/>
            <person name="Rogozin I.B."/>
            <person name="Sakarya O."/>
            <person name="Salamov A."/>
            <person name="Schaack S."/>
            <person name="Shapiro H."/>
            <person name="Shiga Y."/>
            <person name="Skalitzky C."/>
            <person name="Smith Z."/>
            <person name="Souvorov A."/>
            <person name="Sung W."/>
            <person name="Tang Z."/>
            <person name="Tsuchiya D."/>
            <person name="Tu H."/>
            <person name="Vos H."/>
            <person name="Wang M."/>
            <person name="Wolf Y.I."/>
            <person name="Yamagata H."/>
            <person name="Yamada T."/>
            <person name="Ye Y."/>
            <person name="Shaw J.R."/>
            <person name="Andrews J."/>
            <person name="Crease T.J."/>
            <person name="Tang H."/>
            <person name="Lucas S.M."/>
            <person name="Robertson H.M."/>
            <person name="Bork P."/>
            <person name="Koonin E.V."/>
            <person name="Zdobnov E.M."/>
            <person name="Grigoriev I.V."/>
            <person name="Lynch M."/>
            <person name="Boore J.L."/>
        </authorList>
    </citation>
    <scope>NUCLEOTIDE SEQUENCE [LARGE SCALE GENOMIC DNA]</scope>
</reference>
<proteinExistence type="predicted"/>
<dbReference type="Proteomes" id="UP000000305">
    <property type="component" value="Unassembled WGS sequence"/>
</dbReference>
<protein>
    <submittedName>
        <fullName evidence="2">Uncharacterized protein</fullName>
    </submittedName>
</protein>
<evidence type="ECO:0000313" key="3">
    <source>
        <dbReference type="Proteomes" id="UP000000305"/>
    </source>
</evidence>
<feature type="compositionally biased region" description="Polar residues" evidence="1">
    <location>
        <begin position="35"/>
        <end position="53"/>
    </location>
</feature>
<evidence type="ECO:0000313" key="2">
    <source>
        <dbReference type="EMBL" id="EFX61314.1"/>
    </source>
</evidence>
<dbReference type="OrthoDB" id="10258955at2759"/>
<feature type="compositionally biased region" description="Low complexity" evidence="1">
    <location>
        <begin position="55"/>
        <end position="70"/>
    </location>
</feature>
<evidence type="ECO:0000256" key="1">
    <source>
        <dbReference type="SAM" id="MobiDB-lite"/>
    </source>
</evidence>
<accession>E9I3W6</accession>
<feature type="region of interest" description="Disordered" evidence="1">
    <location>
        <begin position="1"/>
        <end position="91"/>
    </location>
</feature>
<dbReference type="InParanoid" id="E9I3W6"/>
<organism evidence="2 3">
    <name type="scientific">Daphnia pulex</name>
    <name type="common">Water flea</name>
    <dbReference type="NCBI Taxonomy" id="6669"/>
    <lineage>
        <taxon>Eukaryota</taxon>
        <taxon>Metazoa</taxon>
        <taxon>Ecdysozoa</taxon>
        <taxon>Arthropoda</taxon>
        <taxon>Crustacea</taxon>
        <taxon>Branchiopoda</taxon>
        <taxon>Diplostraca</taxon>
        <taxon>Cladocera</taxon>
        <taxon>Anomopoda</taxon>
        <taxon>Daphniidae</taxon>
        <taxon>Daphnia</taxon>
    </lineage>
</organism>
<dbReference type="AlphaFoldDB" id="E9I3W6"/>
<name>E9I3W6_DAPPU</name>
<dbReference type="KEGG" id="dpx:DAPPUDRAFT_274121"/>
<sequence length="91" mass="9657">MEFSKHGQGTTSVKVHNAPGGKSNFSLAWDEPQKPVNQNQVKKAPQQEITLKPTQVGVNVKPVQVQQQPPAGKTSVKVANPPGGKSSITFG</sequence>
<keyword evidence="3" id="KW-1185">Reference proteome</keyword>